<dbReference type="AlphaFoldDB" id="A0A9X3F7C4"/>
<comment type="caution">
    <text evidence="1">The sequence shown here is derived from an EMBL/GenBank/DDBJ whole genome shotgun (WGS) entry which is preliminary data.</text>
</comment>
<dbReference type="EMBL" id="JAPOHD010000029">
    <property type="protein sequence ID" value="MCY1721896.1"/>
    <property type="molecule type" value="Genomic_DNA"/>
</dbReference>
<dbReference type="PROSITE" id="PS51257">
    <property type="entry name" value="PROKAR_LIPOPROTEIN"/>
    <property type="match status" value="1"/>
</dbReference>
<evidence type="ECO:0000313" key="1">
    <source>
        <dbReference type="EMBL" id="MCY1721896.1"/>
    </source>
</evidence>
<dbReference type="InterPro" id="IPR025634">
    <property type="entry name" value="DUF4292"/>
</dbReference>
<accession>A0A9X3F7C4</accession>
<keyword evidence="2" id="KW-1185">Reference proteome</keyword>
<name>A0A9X3F7C4_9BACT</name>
<sequence length="303" mass="35589">MKRNILKSKMVRKSFFKFSVLTFIVFSLWISSCKAPSELPRVEARPISTNKLLKKVEQNAFDFENLSVKRIKCNYSSSTSKATFKISLKAKKDEEILISISKINIPVGRILLTPDSVKYVNYIDRNYFIYDYSYLSSVLNIDLNFQTIQAILSNNAFSYREDPKDKDFKTFDSFIESNMYVLQSEKERKINRIEEKDKQQKIQRRLKRMDESAFIVQKMYFDPANFALNQIQILDKTNKRNVNFQFSEFVKVDYKDYPGNINMSFISDKEEVEMKISLSGFSTEKIESLSVSIPEKYEQIDVN</sequence>
<dbReference type="Pfam" id="PF14125">
    <property type="entry name" value="DUF4292"/>
    <property type="match status" value="2"/>
</dbReference>
<dbReference type="Proteomes" id="UP001145087">
    <property type="component" value="Unassembled WGS sequence"/>
</dbReference>
<organism evidence="1 2">
    <name type="scientific">Draconibacterium aestuarii</name>
    <dbReference type="NCBI Taxonomy" id="2998507"/>
    <lineage>
        <taxon>Bacteria</taxon>
        <taxon>Pseudomonadati</taxon>
        <taxon>Bacteroidota</taxon>
        <taxon>Bacteroidia</taxon>
        <taxon>Marinilabiliales</taxon>
        <taxon>Prolixibacteraceae</taxon>
        <taxon>Draconibacterium</taxon>
    </lineage>
</organism>
<dbReference type="RefSeq" id="WP_343334225.1">
    <property type="nucleotide sequence ID" value="NZ_JAPOHD010000029.1"/>
</dbReference>
<proteinExistence type="predicted"/>
<protein>
    <submittedName>
        <fullName evidence="1">DUF4292 domain-containing protein</fullName>
    </submittedName>
</protein>
<reference evidence="1" key="1">
    <citation type="submission" date="2022-11" db="EMBL/GenBank/DDBJ databases">
        <title>Marilongibacter aestuarii gen. nov., sp. nov., isolated from tidal flat sediment.</title>
        <authorList>
            <person name="Jiayan W."/>
        </authorList>
    </citation>
    <scope>NUCLEOTIDE SEQUENCE</scope>
    <source>
        <strain evidence="1">Z1-6</strain>
    </source>
</reference>
<evidence type="ECO:0000313" key="2">
    <source>
        <dbReference type="Proteomes" id="UP001145087"/>
    </source>
</evidence>
<gene>
    <name evidence="1" type="ORF">OU798_16195</name>
</gene>